<feature type="transmembrane region" description="Helical" evidence="1">
    <location>
        <begin position="185"/>
        <end position="203"/>
    </location>
</feature>
<dbReference type="AlphaFoldDB" id="A0A6H1UD86"/>
<gene>
    <name evidence="2" type="ORF">HER31_09330</name>
</gene>
<proteinExistence type="predicted"/>
<sequence>MAKSFYPLARTIHQYVSMAMLLLVLFFAVTGITLNHPQWFVGEPQVNEIETTLPSTLLSSTLATRPIDTSALVNHLLELHPLSGKASEQDLFTDWEDGELLEGELSQSFQGPGYHASLFIDLTTGEAQISERDAGVVAFLNDLHKGRYSGEFWSVVIDISALLMVLFSLSGAVLILPKKRIAKKFMLVSVIGGVIALLLALTTR</sequence>
<evidence type="ECO:0000313" key="3">
    <source>
        <dbReference type="Proteomes" id="UP000501602"/>
    </source>
</evidence>
<organism evidence="2 3">
    <name type="scientific">Ferrimonas lipolytica</name>
    <dbReference type="NCBI Taxonomy" id="2724191"/>
    <lineage>
        <taxon>Bacteria</taxon>
        <taxon>Pseudomonadati</taxon>
        <taxon>Pseudomonadota</taxon>
        <taxon>Gammaproteobacteria</taxon>
        <taxon>Alteromonadales</taxon>
        <taxon>Ferrimonadaceae</taxon>
        <taxon>Ferrimonas</taxon>
    </lineage>
</organism>
<keyword evidence="3" id="KW-1185">Reference proteome</keyword>
<protein>
    <submittedName>
        <fullName evidence="2">Peptidase</fullName>
    </submittedName>
</protein>
<name>A0A6H1UD86_9GAMM</name>
<dbReference type="RefSeq" id="WP_168660328.1">
    <property type="nucleotide sequence ID" value="NZ_CP051180.1"/>
</dbReference>
<feature type="transmembrane region" description="Helical" evidence="1">
    <location>
        <begin position="12"/>
        <end position="34"/>
    </location>
</feature>
<evidence type="ECO:0000256" key="1">
    <source>
        <dbReference type="SAM" id="Phobius"/>
    </source>
</evidence>
<dbReference type="KEGG" id="fes:HER31_09330"/>
<dbReference type="EMBL" id="CP051180">
    <property type="protein sequence ID" value="QIZ77067.1"/>
    <property type="molecule type" value="Genomic_DNA"/>
</dbReference>
<dbReference type="PANTHER" id="PTHR40115">
    <property type="entry name" value="INNER MEMBRANE PROTEIN WITH PEPSY TM HELIX"/>
    <property type="match status" value="1"/>
</dbReference>
<dbReference type="Pfam" id="PF16357">
    <property type="entry name" value="PepSY_TM_like_2"/>
    <property type="match status" value="1"/>
</dbReference>
<reference evidence="2 3" key="1">
    <citation type="submission" date="2020-04" db="EMBL/GenBank/DDBJ databases">
        <title>Ferrimonas sp. S7 isolated from sea water.</title>
        <authorList>
            <person name="Bae S.S."/>
            <person name="Baek K."/>
        </authorList>
    </citation>
    <scope>NUCLEOTIDE SEQUENCE [LARGE SCALE GENOMIC DNA]</scope>
    <source>
        <strain evidence="2 3">S7</strain>
    </source>
</reference>
<keyword evidence="1" id="KW-0812">Transmembrane</keyword>
<dbReference type="PANTHER" id="PTHR40115:SF1">
    <property type="entry name" value="INNER MEMBRANE PROTEIN WITH PEPSY TM HELIX"/>
    <property type="match status" value="1"/>
</dbReference>
<feature type="transmembrane region" description="Helical" evidence="1">
    <location>
        <begin position="152"/>
        <end position="176"/>
    </location>
</feature>
<keyword evidence="1" id="KW-0472">Membrane</keyword>
<keyword evidence="1" id="KW-1133">Transmembrane helix</keyword>
<dbReference type="Proteomes" id="UP000501602">
    <property type="component" value="Chromosome"/>
</dbReference>
<accession>A0A6H1UD86</accession>
<evidence type="ECO:0000313" key="2">
    <source>
        <dbReference type="EMBL" id="QIZ77067.1"/>
    </source>
</evidence>
<dbReference type="InterPro" id="IPR032307">
    <property type="entry name" value="PepSY_TM-like_2"/>
</dbReference>